<sequence length="511" mass="55688">MKIWEGDPMIRNPVLPGFHPDPSILRVGADYYLATSTFEWYPGVLVHHSRDLVNWRPLGGILTERRLLDLSGVPDSGGVWAPDLTYANGLFHLVYSVMDTYAHGYKDVANYLVTAPAVEGPWSDPVRLPGRGFDAALFHDDDGTAYLLNMVFDSRPGRGFSGIELQPLNGGTPRLILENRSITEGPHIYRVDGWYYLMVAEGGTGYEHCVSVLRSRSLEGPYEADPAGPMLTSRHDPGLELQKAGHGCLVRTQGGEWYLAHLAARPYSPRGRCVLGRESAIQRVEWQDGWPRVAGGVPAVEVPAPDLEPHPWPAEDGGWSTLRRPASPDWVRFEGGRVTVSGGQSPYGRRAPSLVARRVTAQRCRFGTGVTFEPGSVHQSAGITAYYNSRNWYHLALTTDGVVLTGSDRGARTVHFTAAGTASRLELELDGPILRFSYDGHAIPVELDATILSDEHADEIIDGQIRSFGFTGAFVGLWVQDLAGEGCEAVFEDPAYQLADGVAEVAAQGGA</sequence>
<dbReference type="GO" id="GO:0005975">
    <property type="term" value="P:carbohydrate metabolic process"/>
    <property type="evidence" value="ECO:0007669"/>
    <property type="project" value="InterPro"/>
</dbReference>
<keyword evidence="2 6" id="KW-0378">Hydrolase</keyword>
<evidence type="ECO:0000313" key="9">
    <source>
        <dbReference type="Proteomes" id="UP000565579"/>
    </source>
</evidence>
<dbReference type="Pfam" id="PF04616">
    <property type="entry name" value="Glyco_hydro_43"/>
    <property type="match status" value="1"/>
</dbReference>
<evidence type="ECO:0000256" key="5">
    <source>
        <dbReference type="PIRSR" id="PIRSR606710-2"/>
    </source>
</evidence>
<feature type="domain" description="Beta-xylosidase C-terminal Concanavalin A-like" evidence="7">
    <location>
        <begin position="318"/>
        <end position="493"/>
    </location>
</feature>
<keyword evidence="9" id="KW-1185">Reference proteome</keyword>
<keyword evidence="3 6" id="KW-0326">Glycosidase</keyword>
<dbReference type="InterPro" id="IPR041542">
    <property type="entry name" value="GH43_C2"/>
</dbReference>
<evidence type="ECO:0000256" key="3">
    <source>
        <dbReference type="ARBA" id="ARBA00023295"/>
    </source>
</evidence>
<comment type="similarity">
    <text evidence="1 6">Belongs to the glycosyl hydrolase 43 family.</text>
</comment>
<proteinExistence type="inferred from homology"/>
<organism evidence="8 9">
    <name type="scientific">Nonomuraea rubra</name>
    <dbReference type="NCBI Taxonomy" id="46180"/>
    <lineage>
        <taxon>Bacteria</taxon>
        <taxon>Bacillati</taxon>
        <taxon>Actinomycetota</taxon>
        <taxon>Actinomycetes</taxon>
        <taxon>Streptosporangiales</taxon>
        <taxon>Streptosporangiaceae</taxon>
        <taxon>Nonomuraea</taxon>
    </lineage>
</organism>
<dbReference type="PANTHER" id="PTHR42812:SF12">
    <property type="entry name" value="BETA-XYLOSIDASE-RELATED"/>
    <property type="match status" value="1"/>
</dbReference>
<evidence type="ECO:0000256" key="1">
    <source>
        <dbReference type="ARBA" id="ARBA00009865"/>
    </source>
</evidence>
<evidence type="ECO:0000259" key="7">
    <source>
        <dbReference type="Pfam" id="PF17851"/>
    </source>
</evidence>
<dbReference type="CDD" id="cd09000">
    <property type="entry name" value="GH43_SXA-like"/>
    <property type="match status" value="1"/>
</dbReference>
<dbReference type="InterPro" id="IPR013320">
    <property type="entry name" value="ConA-like_dom_sf"/>
</dbReference>
<dbReference type="Proteomes" id="UP000565579">
    <property type="component" value="Unassembled WGS sequence"/>
</dbReference>
<feature type="site" description="Important for catalytic activity, responsible for pKa modulation of the active site Glu and correct orientation of both the proton donor and substrate" evidence="5">
    <location>
        <position position="134"/>
    </location>
</feature>
<protein>
    <submittedName>
        <fullName evidence="8">Xylan 1,4-beta-xylosidase</fullName>
        <ecNumber evidence="8">3.2.1.37</ecNumber>
    </submittedName>
</protein>
<dbReference type="InterPro" id="IPR051795">
    <property type="entry name" value="Glycosyl_Hydrlase_43"/>
</dbReference>
<evidence type="ECO:0000313" key="8">
    <source>
        <dbReference type="EMBL" id="MBB6554169.1"/>
    </source>
</evidence>
<dbReference type="SUPFAM" id="SSF75005">
    <property type="entry name" value="Arabinanase/levansucrase/invertase"/>
    <property type="match status" value="1"/>
</dbReference>
<dbReference type="InterPro" id="IPR006710">
    <property type="entry name" value="Glyco_hydro_43"/>
</dbReference>
<dbReference type="Gene3D" id="2.60.120.200">
    <property type="match status" value="1"/>
</dbReference>
<evidence type="ECO:0000256" key="6">
    <source>
        <dbReference type="RuleBase" id="RU361187"/>
    </source>
</evidence>
<dbReference type="Pfam" id="PF17851">
    <property type="entry name" value="GH43_C2"/>
    <property type="match status" value="1"/>
</dbReference>
<evidence type="ECO:0000256" key="2">
    <source>
        <dbReference type="ARBA" id="ARBA00022801"/>
    </source>
</evidence>
<feature type="active site" description="Proton acceptor" evidence="4">
    <location>
        <position position="21"/>
    </location>
</feature>
<dbReference type="RefSeq" id="WP_221525297.1">
    <property type="nucleotide sequence ID" value="NZ_BAAAXY010000187.1"/>
</dbReference>
<dbReference type="Gene3D" id="2.115.10.20">
    <property type="entry name" value="Glycosyl hydrolase domain, family 43"/>
    <property type="match status" value="1"/>
</dbReference>
<comment type="caution">
    <text evidence="8">The sequence shown here is derived from an EMBL/GenBank/DDBJ whole genome shotgun (WGS) entry which is preliminary data.</text>
</comment>
<name>A0A7X0P2N6_9ACTN</name>
<dbReference type="EMBL" id="JACHMI010000001">
    <property type="protein sequence ID" value="MBB6554169.1"/>
    <property type="molecule type" value="Genomic_DNA"/>
</dbReference>
<feature type="active site" description="Proton donor" evidence="4">
    <location>
        <position position="184"/>
    </location>
</feature>
<dbReference type="GO" id="GO:0009044">
    <property type="term" value="F:xylan 1,4-beta-xylosidase activity"/>
    <property type="evidence" value="ECO:0007669"/>
    <property type="project" value="UniProtKB-EC"/>
</dbReference>
<dbReference type="EC" id="3.2.1.37" evidence="8"/>
<dbReference type="SUPFAM" id="SSF49899">
    <property type="entry name" value="Concanavalin A-like lectins/glucanases"/>
    <property type="match status" value="1"/>
</dbReference>
<accession>A0A7X0P2N6</accession>
<dbReference type="PANTHER" id="PTHR42812">
    <property type="entry name" value="BETA-XYLOSIDASE"/>
    <property type="match status" value="1"/>
</dbReference>
<evidence type="ECO:0000256" key="4">
    <source>
        <dbReference type="PIRSR" id="PIRSR606710-1"/>
    </source>
</evidence>
<dbReference type="InterPro" id="IPR023296">
    <property type="entry name" value="Glyco_hydro_beta-prop_sf"/>
</dbReference>
<gene>
    <name evidence="8" type="ORF">HD593_008964</name>
</gene>
<reference evidence="8 9" key="1">
    <citation type="submission" date="2020-08" db="EMBL/GenBank/DDBJ databases">
        <title>Sequencing the genomes of 1000 actinobacteria strains.</title>
        <authorList>
            <person name="Klenk H.-P."/>
        </authorList>
    </citation>
    <scope>NUCLEOTIDE SEQUENCE [LARGE SCALE GENOMIC DNA]</scope>
    <source>
        <strain evidence="8 9">DSM 43768</strain>
    </source>
</reference>
<dbReference type="AlphaFoldDB" id="A0A7X0P2N6"/>